<protein>
    <submittedName>
        <fullName evidence="3">Uncharacterized protein</fullName>
    </submittedName>
</protein>
<evidence type="ECO:0000256" key="1">
    <source>
        <dbReference type="SAM" id="MobiDB-lite"/>
    </source>
</evidence>
<keyword evidence="4" id="KW-1185">Reference proteome</keyword>
<dbReference type="PROSITE" id="PS51257">
    <property type="entry name" value="PROKAR_LIPOPROTEIN"/>
    <property type="match status" value="1"/>
</dbReference>
<dbReference type="EMBL" id="PDVP01000010">
    <property type="protein sequence ID" value="PHP66134.1"/>
    <property type="molecule type" value="Genomic_DNA"/>
</dbReference>
<evidence type="ECO:0000313" key="3">
    <source>
        <dbReference type="EMBL" id="PHP66134.1"/>
    </source>
</evidence>
<sequence length="117" mass="12129">MLVAVRNGCLAGLLPLLLAACAGTSPGTKPDPVLTPMPTPSPAPAPMRTGSQEDEGACERAVTQQTNNPDVVTLSSQFSQANTEVIVGVGAQRARWRCLVSRGRVAEVMSLTDEGAL</sequence>
<accession>A0A2G1QKY8</accession>
<dbReference type="OrthoDB" id="8454614at2"/>
<feature type="region of interest" description="Disordered" evidence="1">
    <location>
        <begin position="25"/>
        <end position="55"/>
    </location>
</feature>
<proteinExistence type="predicted"/>
<comment type="caution">
    <text evidence="3">The sequence shown here is derived from an EMBL/GenBank/DDBJ whole genome shotgun (WGS) entry which is preliminary data.</text>
</comment>
<gene>
    <name evidence="3" type="ORF">CSC94_16185</name>
</gene>
<feature type="compositionally biased region" description="Pro residues" evidence="1">
    <location>
        <begin position="33"/>
        <end position="45"/>
    </location>
</feature>
<feature type="signal peptide" evidence="2">
    <location>
        <begin position="1"/>
        <end position="22"/>
    </location>
</feature>
<organism evidence="3 4">
    <name type="scientific">Zhengella mangrovi</name>
    <dbReference type="NCBI Taxonomy" id="1982044"/>
    <lineage>
        <taxon>Bacteria</taxon>
        <taxon>Pseudomonadati</taxon>
        <taxon>Pseudomonadota</taxon>
        <taxon>Alphaproteobacteria</taxon>
        <taxon>Hyphomicrobiales</taxon>
        <taxon>Notoacmeibacteraceae</taxon>
        <taxon>Zhengella</taxon>
    </lineage>
</organism>
<dbReference type="Proteomes" id="UP000221168">
    <property type="component" value="Unassembled WGS sequence"/>
</dbReference>
<dbReference type="RefSeq" id="WP_099307399.1">
    <property type="nucleotide sequence ID" value="NZ_PDVP01000010.1"/>
</dbReference>
<keyword evidence="2" id="KW-0732">Signal</keyword>
<reference evidence="3 4" key="1">
    <citation type="submission" date="2017-10" db="EMBL/GenBank/DDBJ databases">
        <title>Sedimentibacterium mangrovi gen. nov., sp. nov., a novel member of family Phyllobacteriacea isolated from mangrove sediment.</title>
        <authorList>
            <person name="Liao H."/>
            <person name="Tian Y."/>
        </authorList>
    </citation>
    <scope>NUCLEOTIDE SEQUENCE [LARGE SCALE GENOMIC DNA]</scope>
    <source>
        <strain evidence="3 4">X9-2-2</strain>
    </source>
</reference>
<feature type="chain" id="PRO_5013699595" evidence="2">
    <location>
        <begin position="23"/>
        <end position="117"/>
    </location>
</feature>
<evidence type="ECO:0000256" key="2">
    <source>
        <dbReference type="SAM" id="SignalP"/>
    </source>
</evidence>
<evidence type="ECO:0000313" key="4">
    <source>
        <dbReference type="Proteomes" id="UP000221168"/>
    </source>
</evidence>
<dbReference type="AlphaFoldDB" id="A0A2G1QKY8"/>
<name>A0A2G1QKY8_9HYPH</name>